<sequence length="183" mass="21301">MPLFAIISTVIIFNLFLFICTSGKQTAPQKNKIMKRENVKKTSKNKKVIKKKYEEIKKSKESDSNEEEKRTIKTDKMTQKSKRMKNDEEDVEFKIDLNKIQNREPATDLESYEEDHIRTNPLSKRNGAQKVMLENPKNYDLKFMKLAAAGSSKRKPNGRVDSCRAAPRFPCDCEKKESVKMYI</sequence>
<evidence type="ECO:0000256" key="1">
    <source>
        <dbReference type="SAM" id="MobiDB-lite"/>
    </source>
</evidence>
<dbReference type="Proteomes" id="UP001152747">
    <property type="component" value="Unassembled WGS sequence"/>
</dbReference>
<organism evidence="3 4">
    <name type="scientific">Caenorhabditis angaria</name>
    <dbReference type="NCBI Taxonomy" id="860376"/>
    <lineage>
        <taxon>Eukaryota</taxon>
        <taxon>Metazoa</taxon>
        <taxon>Ecdysozoa</taxon>
        <taxon>Nematoda</taxon>
        <taxon>Chromadorea</taxon>
        <taxon>Rhabditida</taxon>
        <taxon>Rhabditina</taxon>
        <taxon>Rhabditomorpha</taxon>
        <taxon>Rhabditoidea</taxon>
        <taxon>Rhabditidae</taxon>
        <taxon>Peloderinae</taxon>
        <taxon>Caenorhabditis</taxon>
    </lineage>
</organism>
<dbReference type="EMBL" id="CANHGI010000005">
    <property type="protein sequence ID" value="CAI5452037.1"/>
    <property type="molecule type" value="Genomic_DNA"/>
</dbReference>
<keyword evidence="4" id="KW-1185">Reference proteome</keyword>
<accession>A0A9P1N8T6</accession>
<evidence type="ECO:0000313" key="3">
    <source>
        <dbReference type="EMBL" id="CAI5452037.1"/>
    </source>
</evidence>
<feature type="region of interest" description="Disordered" evidence="1">
    <location>
        <begin position="55"/>
        <end position="88"/>
    </location>
</feature>
<reference evidence="3" key="1">
    <citation type="submission" date="2022-11" db="EMBL/GenBank/DDBJ databases">
        <authorList>
            <person name="Kikuchi T."/>
        </authorList>
    </citation>
    <scope>NUCLEOTIDE SEQUENCE</scope>
    <source>
        <strain evidence="3">PS1010</strain>
    </source>
</reference>
<proteinExistence type="predicted"/>
<keyword evidence="2" id="KW-0732">Signal</keyword>
<feature type="compositionally biased region" description="Basic and acidic residues" evidence="1">
    <location>
        <begin position="55"/>
        <end position="78"/>
    </location>
</feature>
<gene>
    <name evidence="3" type="ORF">CAMP_LOCUS14674</name>
</gene>
<protein>
    <submittedName>
        <fullName evidence="3">Uncharacterized protein</fullName>
    </submittedName>
</protein>
<name>A0A9P1N8T6_9PELO</name>
<feature type="signal peptide" evidence="2">
    <location>
        <begin position="1"/>
        <end position="23"/>
    </location>
</feature>
<evidence type="ECO:0000313" key="4">
    <source>
        <dbReference type="Proteomes" id="UP001152747"/>
    </source>
</evidence>
<feature type="chain" id="PRO_5040297298" evidence="2">
    <location>
        <begin position="24"/>
        <end position="183"/>
    </location>
</feature>
<dbReference type="AlphaFoldDB" id="A0A9P1N8T6"/>
<evidence type="ECO:0000256" key="2">
    <source>
        <dbReference type="SAM" id="SignalP"/>
    </source>
</evidence>
<comment type="caution">
    <text evidence="3">The sequence shown here is derived from an EMBL/GenBank/DDBJ whole genome shotgun (WGS) entry which is preliminary data.</text>
</comment>